<evidence type="ECO:0000256" key="4">
    <source>
        <dbReference type="ARBA" id="ARBA00023098"/>
    </source>
</evidence>
<keyword evidence="8" id="KW-1185">Reference proteome</keyword>
<dbReference type="EMBL" id="JBHTCH010000004">
    <property type="protein sequence ID" value="MFC7359470.1"/>
    <property type="molecule type" value="Genomic_DNA"/>
</dbReference>
<evidence type="ECO:0000256" key="2">
    <source>
        <dbReference type="ARBA" id="ARBA00022737"/>
    </source>
</evidence>
<sequence>MATFLPFVAVAAVQRGGPDVLVTLPDPPRQPGEPLVRPGVARLAGAQLMMVPLVPQGGGTVNVHSPVTGPCRQVDLTATPIAALPGVSILLEISPLPFAAAAVLRRLPGLPVFYVAVPALASPPPDDHLVAAGEQLGTEAIAWVGALFDDRLALSPLTVMGLIGDAMPVLDTNAEVADWQRLADELDVAGRTLRVLDHAGRPGASYRVRVVAPAGTTVQTADATGSLTLPAGDLELRWIADEDGDPVDRPVHALVERSLADADDLTTSSAPGESIAIPAALAHGHLQVLDAGRWFADRSPGLLAGLGNVHPRSRLQPLVDGFATFAPMLDDLRAATGPGCGAHFAGWSFNDFPLDLDDQAATMLTELVRALTKGGGAGAEADGARFLIDQYIHFRDDAPAGDDLEAAAVLLLILGYDAMVVAGLLGRLPRDPRWLVAMVSLAALAAYVVGAAFAGDILEFLEGEADESKGMAEVLNAIRPNIALRAHHPARFSDNPLVVPNPLPVAPSAYLHGVSSWHQKFQVIRRTPDALGNEVVGYVGGIDMNKNRLDGWGHHGSKWRPADGAALSPAPEAGAFHDVHARITGPAAADVALTFERRWALDTNLQPAPGPTDPPIPGVAFTAPDPTDPEVPPQPARHLVQVGRSGYRPAPGGEARALPWSPLGETTVSDALVNAIGSAREYIYIEDQYFTPHDEYVAALLDAAVREPALRLVVVMPSSSDQVFGDVRHAEMFELLRDGRNGDGYGDRMIVAAPVRRPRLGDGGRVASLGRLVLQEDLPATGDQILVGPRSRLPEVSLLSPFVPFWLWVDGERMLAVEQRDDVLSTSEVPSRRFLLSRATGPTNRWGAQPRLHTAGAAVTMAQVPGIYVHTKAIMVDDIFVGIGSCNTNRRGFFHDGEIQAFAVPEQLKASRENPALALRTALWAEHLGIPPAMGPTLLADPVAAFELLRRSTYLGNRMSTFEALGARTELALLGESVQWAETVATLFGTVSTDVLPYAWNTLIEPTTASDLTPRLGPGIGTV</sequence>
<dbReference type="Proteomes" id="UP001596524">
    <property type="component" value="Unassembled WGS sequence"/>
</dbReference>
<proteinExistence type="predicted"/>
<comment type="catalytic activity">
    <reaction evidence="1">
        <text>a 1,2-diacyl-sn-glycero-3-phosphocholine + H2O = a 1,2-diacyl-sn-glycero-3-phosphate + choline + H(+)</text>
        <dbReference type="Rhea" id="RHEA:14445"/>
        <dbReference type="ChEBI" id="CHEBI:15354"/>
        <dbReference type="ChEBI" id="CHEBI:15377"/>
        <dbReference type="ChEBI" id="CHEBI:15378"/>
        <dbReference type="ChEBI" id="CHEBI:57643"/>
        <dbReference type="ChEBI" id="CHEBI:58608"/>
        <dbReference type="EC" id="3.1.4.4"/>
    </reaction>
</comment>
<evidence type="ECO:0000256" key="5">
    <source>
        <dbReference type="SAM" id="Phobius"/>
    </source>
</evidence>
<dbReference type="SUPFAM" id="SSF56024">
    <property type="entry name" value="Phospholipase D/nuclease"/>
    <property type="match status" value="2"/>
</dbReference>
<organism evidence="7 8">
    <name type="scientific">Nocardioides astragali</name>
    <dbReference type="NCBI Taxonomy" id="1776736"/>
    <lineage>
        <taxon>Bacteria</taxon>
        <taxon>Bacillati</taxon>
        <taxon>Actinomycetota</taxon>
        <taxon>Actinomycetes</taxon>
        <taxon>Propionibacteriales</taxon>
        <taxon>Nocardioidaceae</taxon>
        <taxon>Nocardioides</taxon>
    </lineage>
</organism>
<dbReference type="RefSeq" id="WP_255889566.1">
    <property type="nucleotide sequence ID" value="NZ_JAFMZM010000002.1"/>
</dbReference>
<evidence type="ECO:0000313" key="7">
    <source>
        <dbReference type="EMBL" id="MFC7359470.1"/>
    </source>
</evidence>
<feature type="domain" description="PLD phosphodiesterase" evidence="6">
    <location>
        <begin position="865"/>
        <end position="892"/>
    </location>
</feature>
<gene>
    <name evidence="7" type="ORF">ACFQO6_04235</name>
</gene>
<dbReference type="InterPro" id="IPR001736">
    <property type="entry name" value="PLipase_D/transphosphatidylase"/>
</dbReference>
<dbReference type="PANTHER" id="PTHR18896:SF76">
    <property type="entry name" value="PHOSPHOLIPASE"/>
    <property type="match status" value="1"/>
</dbReference>
<reference evidence="8" key="1">
    <citation type="journal article" date="2019" name="Int. J. Syst. Evol. Microbiol.">
        <title>The Global Catalogue of Microorganisms (GCM) 10K type strain sequencing project: providing services to taxonomists for standard genome sequencing and annotation.</title>
        <authorList>
            <consortium name="The Broad Institute Genomics Platform"/>
            <consortium name="The Broad Institute Genome Sequencing Center for Infectious Disease"/>
            <person name="Wu L."/>
            <person name="Ma J."/>
        </authorList>
    </citation>
    <scope>NUCLEOTIDE SEQUENCE [LARGE SCALE GENOMIC DNA]</scope>
    <source>
        <strain evidence="8">FCH27</strain>
    </source>
</reference>
<evidence type="ECO:0000313" key="8">
    <source>
        <dbReference type="Proteomes" id="UP001596524"/>
    </source>
</evidence>
<dbReference type="PANTHER" id="PTHR18896">
    <property type="entry name" value="PHOSPHOLIPASE D"/>
    <property type="match status" value="1"/>
</dbReference>
<keyword evidence="5" id="KW-1133">Transmembrane helix</keyword>
<dbReference type="InterPro" id="IPR015679">
    <property type="entry name" value="PLipase_D_fam"/>
</dbReference>
<comment type="caution">
    <text evidence="7">The sequence shown here is derived from an EMBL/GenBank/DDBJ whole genome shotgun (WGS) entry which is preliminary data.</text>
</comment>
<feature type="transmembrane region" description="Helical" evidence="5">
    <location>
        <begin position="434"/>
        <end position="454"/>
    </location>
</feature>
<evidence type="ECO:0000259" key="6">
    <source>
        <dbReference type="PROSITE" id="PS50035"/>
    </source>
</evidence>
<keyword evidence="4" id="KW-0443">Lipid metabolism</keyword>
<keyword evidence="3" id="KW-0378">Hydrolase</keyword>
<dbReference type="PROSITE" id="PS50035">
    <property type="entry name" value="PLD"/>
    <property type="match status" value="1"/>
</dbReference>
<keyword evidence="5" id="KW-0812">Transmembrane</keyword>
<evidence type="ECO:0000256" key="1">
    <source>
        <dbReference type="ARBA" id="ARBA00000798"/>
    </source>
</evidence>
<protein>
    <recommendedName>
        <fullName evidence="6">PLD phosphodiesterase domain-containing protein</fullName>
    </recommendedName>
</protein>
<keyword evidence="5" id="KW-0472">Membrane</keyword>
<feature type="transmembrane region" description="Helical" evidence="5">
    <location>
        <begin position="406"/>
        <end position="425"/>
    </location>
</feature>
<accession>A0ABW2N093</accession>
<name>A0ABW2N093_9ACTN</name>
<keyword evidence="2" id="KW-0677">Repeat</keyword>
<evidence type="ECO:0000256" key="3">
    <source>
        <dbReference type="ARBA" id="ARBA00022801"/>
    </source>
</evidence>
<dbReference type="Gene3D" id="3.30.870.10">
    <property type="entry name" value="Endonuclease Chain A"/>
    <property type="match status" value="2"/>
</dbReference>